<organism evidence="3">
    <name type="scientific">Megasphaera elsdenii CAG:570</name>
    <dbReference type="NCBI Taxonomy" id="1263087"/>
    <lineage>
        <taxon>Bacteria</taxon>
        <taxon>Bacillati</taxon>
        <taxon>Bacillota</taxon>
        <taxon>Negativicutes</taxon>
        <taxon>Veillonellales</taxon>
        <taxon>Veillonellaceae</taxon>
        <taxon>Megasphaera</taxon>
    </lineage>
</organism>
<dbReference type="AlphaFoldDB" id="R7MWX0"/>
<sequence length="233" mass="25755">MADGVIEFFPFFLDVLEAFFGDAAPFLHEIDGFIAEGDVLQGIFLELIDLFPGFILPFAHHVDVGTHVGRHAVFQPALGNAAQAVRDADGNRDLDGAERNDRRQQAAGDTAADGAKEGDEGPFTQFDVIDSGNAADQIDFVGHEGHRPDEGRDDDGAGAGSSPAAQHFDFHVFVFRRLFHGLDDTGSGFFRRLGLRLHIGQFLFQGCNFSLQFFHCLCFFFVYFFCHNKHPNL</sequence>
<evidence type="ECO:0000256" key="2">
    <source>
        <dbReference type="SAM" id="Phobius"/>
    </source>
</evidence>
<feature type="region of interest" description="Disordered" evidence="1">
    <location>
        <begin position="90"/>
        <end position="120"/>
    </location>
</feature>
<evidence type="ECO:0000256" key="1">
    <source>
        <dbReference type="SAM" id="MobiDB-lite"/>
    </source>
</evidence>
<gene>
    <name evidence="3" type="ORF">BN715_01141</name>
</gene>
<feature type="compositionally biased region" description="Basic and acidic residues" evidence="1">
    <location>
        <begin position="90"/>
        <end position="104"/>
    </location>
</feature>
<keyword evidence="2" id="KW-1133">Transmembrane helix</keyword>
<feature type="transmembrane region" description="Helical" evidence="2">
    <location>
        <begin position="209"/>
        <end position="226"/>
    </location>
</feature>
<name>R7MWX0_MEGEL</name>
<feature type="region of interest" description="Disordered" evidence="1">
    <location>
        <begin position="141"/>
        <end position="162"/>
    </location>
</feature>
<dbReference type="EMBL" id="CBKE010000149">
    <property type="protein sequence ID" value="CDF04836.1"/>
    <property type="molecule type" value="Genomic_DNA"/>
</dbReference>
<protein>
    <submittedName>
        <fullName evidence="3">Uncharacterized protein</fullName>
    </submittedName>
</protein>
<keyword evidence="2" id="KW-0472">Membrane</keyword>
<evidence type="ECO:0000313" key="3">
    <source>
        <dbReference type="EMBL" id="CDF04836.1"/>
    </source>
</evidence>
<comment type="caution">
    <text evidence="3">The sequence shown here is derived from an EMBL/GenBank/DDBJ whole genome shotgun (WGS) entry which is preliminary data.</text>
</comment>
<keyword evidence="2" id="KW-0812">Transmembrane</keyword>
<reference evidence="3" key="1">
    <citation type="submission" date="2012-11" db="EMBL/GenBank/DDBJ databases">
        <title>Dependencies among metagenomic species, viruses, plasmids and units of genetic variation.</title>
        <authorList>
            <person name="Nielsen H.B."/>
            <person name="Almeida M."/>
            <person name="Juncker A.S."/>
            <person name="Rasmussen S."/>
            <person name="Li J."/>
            <person name="Sunagawa S."/>
            <person name="Plichta D."/>
            <person name="Gautier L."/>
            <person name="Le Chatelier E."/>
            <person name="Peletier E."/>
            <person name="Bonde I."/>
            <person name="Nielsen T."/>
            <person name="Manichanh C."/>
            <person name="Arumugam M."/>
            <person name="Batto J."/>
            <person name="Santos M.B.Q.D."/>
            <person name="Blom N."/>
            <person name="Borruel N."/>
            <person name="Burgdorf K.S."/>
            <person name="Boumezbeur F."/>
            <person name="Casellas F."/>
            <person name="Dore J."/>
            <person name="Guarner F."/>
            <person name="Hansen T."/>
            <person name="Hildebrand F."/>
            <person name="Kaas R.S."/>
            <person name="Kennedy S."/>
            <person name="Kristiansen K."/>
            <person name="Kultima J.R."/>
            <person name="Leonard P."/>
            <person name="Levenez F."/>
            <person name="Lund O."/>
            <person name="Moumen B."/>
            <person name="Le Paslier D."/>
            <person name="Pons N."/>
            <person name="Pedersen O."/>
            <person name="Prifti E."/>
            <person name="Qin J."/>
            <person name="Raes J."/>
            <person name="Tap J."/>
            <person name="Tims S."/>
            <person name="Ussery D.W."/>
            <person name="Yamada T."/>
            <person name="MetaHit consortium"/>
            <person name="Renault P."/>
            <person name="Sicheritz-Ponten T."/>
            <person name="Bork P."/>
            <person name="Wang J."/>
            <person name="Brunak S."/>
            <person name="Ehrlich S.D."/>
        </authorList>
    </citation>
    <scope>NUCLEOTIDE SEQUENCE [LARGE SCALE GENOMIC DNA]</scope>
</reference>
<proteinExistence type="predicted"/>
<feature type="compositionally biased region" description="Basic and acidic residues" evidence="1">
    <location>
        <begin position="141"/>
        <end position="150"/>
    </location>
</feature>
<accession>R7MWX0</accession>
<dbReference type="Proteomes" id="UP000017908">
    <property type="component" value="Unassembled WGS sequence"/>
</dbReference>